<accession>A0A6V8PSA9</accession>
<gene>
    <name evidence="1" type="ORF">HKBW3S43_01306</name>
</gene>
<reference evidence="1 2" key="1">
    <citation type="journal article" date="2020" name="Front. Microbiol.">
        <title>Single-cell genomics of novel Actinobacteria with the Wood-Ljungdahl pathway discovered in a serpentinizing system.</title>
        <authorList>
            <person name="Merino N."/>
            <person name="Kawai M."/>
            <person name="Boyd E.S."/>
            <person name="Colman D.R."/>
            <person name="McGlynn S.E."/>
            <person name="Nealson K.H."/>
            <person name="Kurokawa K."/>
            <person name="Hongoh Y."/>
        </authorList>
    </citation>
    <scope>NUCLEOTIDE SEQUENCE [LARGE SCALE GENOMIC DNA]</scope>
    <source>
        <strain evidence="1 2">S43</strain>
    </source>
</reference>
<sequence>MPGYVLDTDTCIYWLKGDKKVEGKVLEADLDDIIIIIALYYQSPFLSLVTTY</sequence>
<dbReference type="EMBL" id="BLSB01000122">
    <property type="protein sequence ID" value="GFP35515.1"/>
    <property type="molecule type" value="Genomic_DNA"/>
</dbReference>
<proteinExistence type="predicted"/>
<dbReference type="AlphaFoldDB" id="A0A6V8PSA9"/>
<organism evidence="1 2">
    <name type="scientific">Candidatus Hakubella thermalkaliphila</name>
    <dbReference type="NCBI Taxonomy" id="2754717"/>
    <lineage>
        <taxon>Bacteria</taxon>
        <taxon>Bacillati</taxon>
        <taxon>Actinomycetota</taxon>
        <taxon>Actinomycetota incertae sedis</taxon>
        <taxon>Candidatus Hakubellales</taxon>
        <taxon>Candidatus Hakubellaceae</taxon>
        <taxon>Candidatus Hakubella</taxon>
    </lineage>
</organism>
<dbReference type="Proteomes" id="UP000576480">
    <property type="component" value="Unassembled WGS sequence"/>
</dbReference>
<comment type="caution">
    <text evidence="1">The sequence shown here is derived from an EMBL/GenBank/DDBJ whole genome shotgun (WGS) entry which is preliminary data.</text>
</comment>
<evidence type="ECO:0008006" key="3">
    <source>
        <dbReference type="Google" id="ProtNLM"/>
    </source>
</evidence>
<dbReference type="RefSeq" id="WP_176230090.1">
    <property type="nucleotide sequence ID" value="NZ_BLSB01000122.1"/>
</dbReference>
<name>A0A6V8PSA9_9ACTN</name>
<evidence type="ECO:0000313" key="1">
    <source>
        <dbReference type="EMBL" id="GFP35515.1"/>
    </source>
</evidence>
<evidence type="ECO:0000313" key="2">
    <source>
        <dbReference type="Proteomes" id="UP000576480"/>
    </source>
</evidence>
<protein>
    <recommendedName>
        <fullName evidence="3">PIN domain-containing protein</fullName>
    </recommendedName>
</protein>